<reference evidence="1 2" key="1">
    <citation type="journal article" date="2021" name="Int. J. Syst. Evol. Microbiol.">
        <title>Clostridium zeae sp. nov., isolated from corn silage.</title>
        <authorList>
            <person name="Kobayashi H."/>
            <person name="Tanizawa Y."/>
            <person name="Yagura M."/>
            <person name="Sakamoto M."/>
            <person name="Ohkuma M."/>
            <person name="Tohno M."/>
        </authorList>
    </citation>
    <scope>NUCLEOTIDE SEQUENCE [LARGE SCALE GENOMIC DNA]</scope>
    <source>
        <strain evidence="1 2">CSC2</strain>
    </source>
</reference>
<dbReference type="Proteomes" id="UP000663802">
    <property type="component" value="Unassembled WGS sequence"/>
</dbReference>
<sequence>MDLLKAMPSSKEAEQAVLGCLLDNGSMEELLEYQQVIKI</sequence>
<protein>
    <submittedName>
        <fullName evidence="1">Uncharacterized protein</fullName>
    </submittedName>
</protein>
<keyword evidence="2" id="KW-1185">Reference proteome</keyword>
<accession>A0ABQ1EEP3</accession>
<proteinExistence type="predicted"/>
<evidence type="ECO:0000313" key="2">
    <source>
        <dbReference type="Proteomes" id="UP000663802"/>
    </source>
</evidence>
<name>A0ABQ1EEP3_9CLOT</name>
<dbReference type="EMBL" id="BMBA01000004">
    <property type="protein sequence ID" value="GFZ33292.1"/>
    <property type="molecule type" value="Genomic_DNA"/>
</dbReference>
<organism evidence="1 2">
    <name type="scientific">Clostridium zeae</name>
    <dbReference type="NCBI Taxonomy" id="2759022"/>
    <lineage>
        <taxon>Bacteria</taxon>
        <taxon>Bacillati</taxon>
        <taxon>Bacillota</taxon>
        <taxon>Clostridia</taxon>
        <taxon>Eubacteriales</taxon>
        <taxon>Clostridiaceae</taxon>
        <taxon>Clostridium</taxon>
    </lineage>
</organism>
<comment type="caution">
    <text evidence="1">The sequence shown here is derived from an EMBL/GenBank/DDBJ whole genome shotgun (WGS) entry which is preliminary data.</text>
</comment>
<evidence type="ECO:0000313" key="1">
    <source>
        <dbReference type="EMBL" id="GFZ33292.1"/>
    </source>
</evidence>
<gene>
    <name evidence="1" type="ORF">CSC2_38180</name>
</gene>